<comment type="caution">
    <text evidence="2">The sequence shown here is derived from an EMBL/GenBank/DDBJ whole genome shotgun (WGS) entry which is preliminary data.</text>
</comment>
<dbReference type="Pfam" id="PF04246">
    <property type="entry name" value="RseC_MucC"/>
    <property type="match status" value="1"/>
</dbReference>
<dbReference type="AlphaFoldDB" id="A0A0L6U0X5"/>
<evidence type="ECO:0000256" key="1">
    <source>
        <dbReference type="SAM" id="Phobius"/>
    </source>
</evidence>
<feature type="transmembrane region" description="Helical" evidence="1">
    <location>
        <begin position="70"/>
        <end position="91"/>
    </location>
</feature>
<evidence type="ECO:0000313" key="2">
    <source>
        <dbReference type="EMBL" id="KNZ42171.1"/>
    </source>
</evidence>
<dbReference type="RefSeq" id="WP_050739933.1">
    <property type="nucleotide sequence ID" value="NZ_LGYO01000019.1"/>
</dbReference>
<keyword evidence="1" id="KW-0812">Transmembrane</keyword>
<feature type="transmembrane region" description="Helical" evidence="1">
    <location>
        <begin position="103"/>
        <end position="122"/>
    </location>
</feature>
<keyword evidence="3" id="KW-1185">Reference proteome</keyword>
<proteinExistence type="predicted"/>
<evidence type="ECO:0000313" key="3">
    <source>
        <dbReference type="Proteomes" id="UP000036873"/>
    </source>
</evidence>
<keyword evidence="1" id="KW-0472">Membrane</keyword>
<dbReference type="PANTHER" id="PTHR35867:SF1">
    <property type="entry name" value="PROTEIN RSEC"/>
    <property type="match status" value="1"/>
</dbReference>
<dbReference type="InterPro" id="IPR026268">
    <property type="entry name" value="RseC"/>
</dbReference>
<sequence length="160" mass="17656">MKEVGIVKELRGKTAKVVIKRNTACGDCGACHVSKDQSTMEAIAQNPVGAREGETVEVEMRFASVFKAASIMYGIPLVAFLLGSSLSYFIIFNNGLSWDQNLVPFFSGIALMAVAYAGIKYFDKKGIFNSKYQPIITGIIEKQEIEKMEIEKDPMDRIMG</sequence>
<dbReference type="InterPro" id="IPR007359">
    <property type="entry name" value="SigmaE_reg_RseC_MucC"/>
</dbReference>
<dbReference type="OrthoDB" id="307768at2"/>
<dbReference type="EMBL" id="LGYO01000019">
    <property type="protein sequence ID" value="KNZ42171.1"/>
    <property type="molecule type" value="Genomic_DNA"/>
</dbReference>
<gene>
    <name evidence="2" type="ORF">AKG39_08390</name>
</gene>
<dbReference type="Proteomes" id="UP000036873">
    <property type="component" value="Unassembled WGS sequence"/>
</dbReference>
<dbReference type="STRING" id="52689.AKG39_08390"/>
<protein>
    <submittedName>
        <fullName evidence="2">Sigma E factor regulator</fullName>
    </submittedName>
</protein>
<organism evidence="2 3">
    <name type="scientific">Acetobacterium bakii</name>
    <dbReference type="NCBI Taxonomy" id="52689"/>
    <lineage>
        <taxon>Bacteria</taxon>
        <taxon>Bacillati</taxon>
        <taxon>Bacillota</taxon>
        <taxon>Clostridia</taxon>
        <taxon>Eubacteriales</taxon>
        <taxon>Eubacteriaceae</taxon>
        <taxon>Acetobacterium</taxon>
    </lineage>
</organism>
<name>A0A0L6U0X5_9FIRM</name>
<accession>A0A0L6U0X5</accession>
<dbReference type="PIRSF" id="PIRSF004923">
    <property type="entry name" value="RseC"/>
    <property type="match status" value="1"/>
</dbReference>
<reference evidence="3" key="1">
    <citation type="submission" date="2015-07" db="EMBL/GenBank/DDBJ databases">
        <title>Draft genome sequence of Acetobacterium bakii DSM 8293, a potential psychrophilic chemical producer through syngas fermentation.</title>
        <authorList>
            <person name="Song Y."/>
            <person name="Hwang S."/>
            <person name="Cho B.-K."/>
        </authorList>
    </citation>
    <scope>NUCLEOTIDE SEQUENCE [LARGE SCALE GENOMIC DNA]</scope>
    <source>
        <strain evidence="3">DSM 8239</strain>
    </source>
</reference>
<keyword evidence="1" id="KW-1133">Transmembrane helix</keyword>
<dbReference type="PANTHER" id="PTHR35867">
    <property type="entry name" value="PROTEIN RSEC"/>
    <property type="match status" value="1"/>
</dbReference>